<protein>
    <submittedName>
        <fullName evidence="1">Uncharacterized protein</fullName>
    </submittedName>
</protein>
<sequence length="1703" mass="181308">MPGDSFQIVSLSANQAETGANGKALFTAHIASLLPEPGSALVLGEIQDATGTTVATVSPYAEGTTIPQSQFTFAPGEPKVLTIPWNTLQFAAGMYRLVLRVVEVGTVTRLEPLGVVLAEESTYTKVIPTMRIDGALGINPPLAQAGMSTPVSFLALVRNAGNTPLPAGAYALTVVHPGTAAVLYSAEASTDALAVGVSTSLAFGSWVAATAGNLQVRVVPKSPGIAGEFTSRLYVGDKASGTFTVDRHVVPEGTHTVRGKISVQGVDVTQVGSTDPLFTLVKDSLKRGADYTASASVSWNNANHCLGCHTQSQSLLGLSSSFDKTNVDRNATQVLYNAVTSSQWTDGALQNSWPDDVQTQTILGLWSLSEWPDVQSVFRTKFKAARFLLDRKYRSGNQTWWPRDYDKGWWRHDPVHAGLAVKGLVSVLKDIAKLESMPTDYSLTDVHPMGTATTPVEDMAMGPNGLLYMVRAGVIESMDLQTGTVTTVVSGLPSGIQGLIMGSDGTMYVTRESSAYLITIKPDRTWVNVPVGQTSRFRDGVIGPDGWLYLSDSLYNRILRRSPAGVLETYVTGGLLKWPSDLVFDADGNLLVANQEGYNILKVSKTDRAVSVMAGGFAYAPYRMVLAPDNTLYVTVITKSRSEPTTITEGVMRVRPGPDGNIVERVAEMSKARAIVATSGHIYVSNNSTNFLQKVEFGTMDAAAINQLRDELLVEIPRVARYFIANHKDKSLYNVVHSQRLIGLAEARSVVTDTTLLAEIDAAIAYEDNLLRNRQRADGGWVDYENTTTTDALATAMVGLALEYQNPSADDPKIRKAIENLLARQALNGSWGSSPYTLSTTSFVMIFMPKALERLGGIDIDLHVSLPESVQLGNPTLAPTSTSTASHYVWNLRGVTGEGRDVEFDLTLSDMALHEQRPVVSQAYLEFSNSFLEEKVQLSLDIPQVSTADAMALTIATNKSLYRANEQVEITSTVKNTGAESASGQVVWAIRVPGSATPLATLPLQSVTDLGATLVQTLNAAWNTAATLVGNYEIYARLLDAQGRLVAEAVAPFSIGAPTVVASTQVTTNKPTYNAWDAVAITGRVRNDATNVLLANSRVELTVKTPFGDTLYFDTRNVNQLAPGGLMDLPFGLKLADAVSGQYQVTLVLKDALTRAVLSASTTHFQVERRALQGLTGTVTVASSLVYKGEPNACTDTTKTVSASTVTGVKLTHQLVDVGAGIVLDEVSQTVSLTPGGAGHVYVRNAVAHELAPGSYACVLKAELEGSTRPLAVAGFQVVESPIGLYANLSPNGMGRVLVLLDPAHPEDGVADVDPHGPASAPLLSVQKAFLTQLLTEAGYSFALTESAADFTTKLRSGGYSTYVLFTEAETLDQQAQKELREAIFRGEGLVIAGDHDSRHSLVHGALGIEYAHTVTDVLGVKPTYTGASENGEFGVLTDEVPLRISRLTAESLGTYVLDGSVSQPGLELDTLTLNSYGQGRAAFAGVDLLAIATRDGQTSLAAETLRTLLNRVRSPNLYMGPGAVVPVEFLVANLGIAVSVTATVTVPTGASIIDPGVGIASGQTVTFTFPLAVDEVKTVRFWVRLPEVIGPMTLDTLVSGSRDGHTVLVAPVPTLTLFVPEEESLSDIRTQLDALVQDGYPDSVVLTDAIGSLDLAIAASPAQATTHVLAAADTLSGLTDSGVTRLRMILGRWLRWMGLSAD</sequence>
<dbReference type="Gene3D" id="2.60.40.10">
    <property type="entry name" value="Immunoglobulins"/>
    <property type="match status" value="1"/>
</dbReference>
<reference evidence="1 2" key="1">
    <citation type="submission" date="2014-07" db="EMBL/GenBank/DDBJ databases">
        <title>Draft Genome Sequence of Gephyronic Acid Producer, Cystobacter violaceus Strain Cb vi76.</title>
        <authorList>
            <person name="Stevens D.C."/>
            <person name="Young J."/>
            <person name="Carmichael R."/>
            <person name="Tan J."/>
            <person name="Taylor R.E."/>
        </authorList>
    </citation>
    <scope>NUCLEOTIDE SEQUENCE [LARGE SCALE GENOMIC DNA]</scope>
    <source>
        <strain evidence="1 2">Cb vi76</strain>
    </source>
</reference>
<dbReference type="InterPro" id="IPR013783">
    <property type="entry name" value="Ig-like_fold"/>
</dbReference>
<evidence type="ECO:0000313" key="2">
    <source>
        <dbReference type="Proteomes" id="UP000028547"/>
    </source>
</evidence>
<gene>
    <name evidence="1" type="ORF">Q664_39790</name>
</gene>
<organism evidence="1 2">
    <name type="scientific">Archangium violaceum Cb vi76</name>
    <dbReference type="NCBI Taxonomy" id="1406225"/>
    <lineage>
        <taxon>Bacteria</taxon>
        <taxon>Pseudomonadati</taxon>
        <taxon>Myxococcota</taxon>
        <taxon>Myxococcia</taxon>
        <taxon>Myxococcales</taxon>
        <taxon>Cystobacterineae</taxon>
        <taxon>Archangiaceae</taxon>
        <taxon>Archangium</taxon>
    </lineage>
</organism>
<dbReference type="InterPro" id="IPR051344">
    <property type="entry name" value="Vgb"/>
</dbReference>
<dbReference type="InterPro" id="IPR011042">
    <property type="entry name" value="6-blade_b-propeller_TolB-like"/>
</dbReference>
<comment type="caution">
    <text evidence="1">The sequence shown here is derived from an EMBL/GenBank/DDBJ whole genome shotgun (WGS) entry which is preliminary data.</text>
</comment>
<dbReference type="EMBL" id="JPMI01000277">
    <property type="protein sequence ID" value="KFA88740.1"/>
    <property type="molecule type" value="Genomic_DNA"/>
</dbReference>
<dbReference type="InterPro" id="IPR008930">
    <property type="entry name" value="Terpenoid_cyclase/PrenylTrfase"/>
</dbReference>
<dbReference type="SUPFAM" id="SSF48239">
    <property type="entry name" value="Terpenoid cyclases/Protein prenyltransferases"/>
    <property type="match status" value="1"/>
</dbReference>
<proteinExistence type="predicted"/>
<evidence type="ECO:0000313" key="1">
    <source>
        <dbReference type="EMBL" id="KFA88740.1"/>
    </source>
</evidence>
<dbReference type="Gene3D" id="1.50.10.20">
    <property type="match status" value="1"/>
</dbReference>
<accession>A0A084SJV5</accession>
<dbReference type="PANTHER" id="PTHR40274">
    <property type="entry name" value="VIRGINIAMYCIN B LYASE"/>
    <property type="match status" value="1"/>
</dbReference>
<dbReference type="SUPFAM" id="SSF101898">
    <property type="entry name" value="NHL repeat"/>
    <property type="match status" value="1"/>
</dbReference>
<dbReference type="PANTHER" id="PTHR40274:SF3">
    <property type="entry name" value="VIRGINIAMYCIN B LYASE"/>
    <property type="match status" value="1"/>
</dbReference>
<dbReference type="Proteomes" id="UP000028547">
    <property type="component" value="Unassembled WGS sequence"/>
</dbReference>
<dbReference type="Gene3D" id="2.120.10.30">
    <property type="entry name" value="TolB, C-terminal domain"/>
    <property type="match status" value="1"/>
</dbReference>
<name>A0A084SJV5_9BACT</name>